<gene>
    <name evidence="3" type="ORF">PORCRE_1626</name>
</gene>
<comment type="caution">
    <text evidence="3">The sequence shown here is derived from an EMBL/GenBank/DDBJ whole genome shotgun (WGS) entry which is preliminary data.</text>
</comment>
<dbReference type="EMBL" id="BAOU01000044">
    <property type="protein sequence ID" value="GAD05916.1"/>
    <property type="molecule type" value="Genomic_DNA"/>
</dbReference>
<accession>T1CIH0</accession>
<dbReference type="AlphaFoldDB" id="T1CIH0"/>
<dbReference type="GO" id="GO:0051607">
    <property type="term" value="P:defense response to virus"/>
    <property type="evidence" value="ECO:0007669"/>
    <property type="project" value="UniProtKB-KW"/>
</dbReference>
<dbReference type="Proteomes" id="UP000018031">
    <property type="component" value="Unassembled WGS sequence"/>
</dbReference>
<evidence type="ECO:0000313" key="3">
    <source>
        <dbReference type="EMBL" id="GAD05916.1"/>
    </source>
</evidence>
<dbReference type="InterPro" id="IPR010172">
    <property type="entry name" value="CRISPR-assoc_prot_TM1791"/>
</dbReference>
<evidence type="ECO:0000256" key="1">
    <source>
        <dbReference type="ARBA" id="ARBA00023118"/>
    </source>
</evidence>
<feature type="domain" description="CRISPR type III-associated protein" evidence="2">
    <location>
        <begin position="81"/>
        <end position="293"/>
    </location>
</feature>
<reference evidence="4" key="1">
    <citation type="journal article" date="2013" name="Genome">
        <title>Draft Genome Sequences of Porphyromonas crevioricanis JCM 15906T and Porphyromonas cansulci JCM 13913T Isolated from a Canine Oral Cavity.</title>
        <authorList>
            <person name="Sakamoto M."/>
            <person name="Tanaka N."/>
            <person name="Shiwa Y."/>
            <person name="Yoshikawa H."/>
            <person name="Ohkuma M."/>
        </authorList>
    </citation>
    <scope>NUCLEOTIDE SEQUENCE [LARGE SCALE GENOMIC DNA]</scope>
    <source>
        <strain evidence="4">JCM 15906</strain>
    </source>
</reference>
<reference evidence="3 4" key="2">
    <citation type="journal article" date="2013" name="Genome Announc.">
        <title>Draft Genome Sequences of Porphyromonas crevioricanis JCM 15906T and Porphyromonas cansulci JCM 13913T Isolated from a Canine Oral Cavity.</title>
        <authorList>
            <person name="Sakamoto M."/>
            <person name="Tanaka N."/>
            <person name="Shiwa Y."/>
            <person name="Yoshikawa H."/>
            <person name="Ohkuma M."/>
        </authorList>
    </citation>
    <scope>NUCLEOTIDE SEQUENCE [LARGE SCALE GENOMIC DNA]</scope>
    <source>
        <strain evidence="3 4">JCM 15906</strain>
    </source>
</reference>
<proteinExistence type="predicted"/>
<dbReference type="InterPro" id="IPR005537">
    <property type="entry name" value="RAMP_III_fam"/>
</dbReference>
<dbReference type="NCBIfam" id="TIGR01898">
    <property type="entry name" value="cas_TM1791_cmr6"/>
    <property type="match status" value="1"/>
</dbReference>
<dbReference type="RefSeq" id="WP_023938227.1">
    <property type="nucleotide sequence ID" value="NZ_BAOU01000044.1"/>
</dbReference>
<evidence type="ECO:0000313" key="4">
    <source>
        <dbReference type="Proteomes" id="UP000018031"/>
    </source>
</evidence>
<dbReference type="PANTHER" id="PTHR39965">
    <property type="entry name" value="CRISPR SYSTEM CMR SUBUNIT CMR6"/>
    <property type="match status" value="1"/>
</dbReference>
<sequence length="296" mass="33680">MNFGYWYYREYFNTIKLNNEGIVTNFSTFNKGKNDKLNEEPLPSYNEEVNMRERAPFTSDLAGLPSYNEEVNIQGIKSFELKTCYPGLLCGVGYHHEINKPKDEGDKEDDPEVYNLGMYFDYTSGLPVIPGSSIKGMLRSAIEEWDFLADYEPKKKNTPPASLSDKDVLRKAVIRAVFEGDGLSIYDRDIFLDAIPIKADNKLFGEDYITHHPDPLKNPNPVRFLRVNPGVTYQFRFILKDHVDLDDKVVLKDSISLKGNEKVVTAGFKEDLFKAIICTFGLGAKTNVGYGQFVEH</sequence>
<dbReference type="Pfam" id="PF03787">
    <property type="entry name" value="RAMPs"/>
    <property type="match status" value="1"/>
</dbReference>
<protein>
    <submittedName>
        <fullName evidence="3">CRISPR-associated RAMP Cmr6</fullName>
    </submittedName>
</protein>
<dbReference type="PANTHER" id="PTHR39965:SF1">
    <property type="entry name" value="CRISPR SYSTEM CMR SUBUNIT CMR6"/>
    <property type="match status" value="1"/>
</dbReference>
<organism evidence="3 4">
    <name type="scientific">Porphyromonas crevioricanis JCM 15906</name>
    <dbReference type="NCBI Taxonomy" id="1305617"/>
    <lineage>
        <taxon>Bacteria</taxon>
        <taxon>Pseudomonadati</taxon>
        <taxon>Bacteroidota</taxon>
        <taxon>Bacteroidia</taxon>
        <taxon>Bacteroidales</taxon>
        <taxon>Porphyromonadaceae</taxon>
        <taxon>Porphyromonas</taxon>
    </lineage>
</organism>
<evidence type="ECO:0000259" key="2">
    <source>
        <dbReference type="Pfam" id="PF03787"/>
    </source>
</evidence>
<name>T1CIH0_9PORP</name>
<keyword evidence="1" id="KW-0051">Antiviral defense</keyword>